<protein>
    <recommendedName>
        <fullName evidence="2">C-type lectin domain-containing protein</fullName>
    </recommendedName>
</protein>
<dbReference type="SUPFAM" id="SSF56436">
    <property type="entry name" value="C-type lectin-like"/>
    <property type="match status" value="1"/>
</dbReference>
<dbReference type="Pfam" id="PF00059">
    <property type="entry name" value="Lectin_C"/>
    <property type="match status" value="1"/>
</dbReference>
<evidence type="ECO:0000313" key="3">
    <source>
        <dbReference type="Ensembl" id="ENSCVAP00000024540.1"/>
    </source>
</evidence>
<dbReference type="InterPro" id="IPR050111">
    <property type="entry name" value="C-type_lectin/snaclec_domain"/>
</dbReference>
<dbReference type="AlphaFoldDB" id="A0A3Q2GF86"/>
<keyword evidence="4" id="KW-1185">Reference proteome</keyword>
<dbReference type="Proteomes" id="UP000265020">
    <property type="component" value="Unassembled WGS sequence"/>
</dbReference>
<reference evidence="3" key="2">
    <citation type="submission" date="2025-09" db="UniProtKB">
        <authorList>
            <consortium name="Ensembl"/>
        </authorList>
    </citation>
    <scope>IDENTIFICATION</scope>
</reference>
<dbReference type="InterPro" id="IPR016187">
    <property type="entry name" value="CTDL_fold"/>
</dbReference>
<feature type="transmembrane region" description="Helical" evidence="1">
    <location>
        <begin position="17"/>
        <end position="40"/>
    </location>
</feature>
<evidence type="ECO:0000256" key="1">
    <source>
        <dbReference type="SAM" id="Phobius"/>
    </source>
</evidence>
<reference evidence="3" key="1">
    <citation type="submission" date="2025-08" db="UniProtKB">
        <authorList>
            <consortium name="Ensembl"/>
        </authorList>
    </citation>
    <scope>IDENTIFICATION</scope>
</reference>
<feature type="domain" description="C-type lectin" evidence="2">
    <location>
        <begin position="77"/>
        <end position="207"/>
    </location>
</feature>
<dbReference type="SMART" id="SM00034">
    <property type="entry name" value="CLECT"/>
    <property type="match status" value="1"/>
</dbReference>
<dbReference type="PANTHER" id="PTHR22803">
    <property type="entry name" value="MANNOSE, PHOSPHOLIPASE, LECTIN RECEPTOR RELATED"/>
    <property type="match status" value="1"/>
</dbReference>
<proteinExistence type="predicted"/>
<name>A0A3Q2GF86_CYPVA</name>
<keyword evidence="1" id="KW-0812">Transmembrane</keyword>
<dbReference type="OMA" id="NTAGEDC"/>
<keyword evidence="1" id="KW-0472">Membrane</keyword>
<sequence>MFSSLSQSLGPFEAPVLLFYFITSLWISPLVSATFLLIFFTNRMFPTLTEGLLPNSLCSDLYIDEMCLNNRPEWERYQRKCYKFNTRKSSWTESRDSCRDQGGDLVKIDSIYEQIFLEIRLRELMEEKEDKFWIGLTDSKKEGRWLWADGSPLDESFYFSCFCEPDDWKKKNTAGEDCVRMGEKEGADDLKCWFDKFCDVPHKSICEKSFCK</sequence>
<evidence type="ECO:0000259" key="2">
    <source>
        <dbReference type="PROSITE" id="PS50041"/>
    </source>
</evidence>
<dbReference type="Ensembl" id="ENSCVAT00000003922.1">
    <property type="protein sequence ID" value="ENSCVAP00000024540.1"/>
    <property type="gene ID" value="ENSCVAG00000008705.1"/>
</dbReference>
<organism evidence="3 4">
    <name type="scientific">Cyprinodon variegatus</name>
    <name type="common">Sheepshead minnow</name>
    <dbReference type="NCBI Taxonomy" id="28743"/>
    <lineage>
        <taxon>Eukaryota</taxon>
        <taxon>Metazoa</taxon>
        <taxon>Chordata</taxon>
        <taxon>Craniata</taxon>
        <taxon>Vertebrata</taxon>
        <taxon>Euteleostomi</taxon>
        <taxon>Actinopterygii</taxon>
        <taxon>Neopterygii</taxon>
        <taxon>Teleostei</taxon>
        <taxon>Neoteleostei</taxon>
        <taxon>Acanthomorphata</taxon>
        <taxon>Ovalentaria</taxon>
        <taxon>Atherinomorphae</taxon>
        <taxon>Cyprinodontiformes</taxon>
        <taxon>Cyprinodontidae</taxon>
        <taxon>Cyprinodon</taxon>
    </lineage>
</organism>
<dbReference type="InterPro" id="IPR001304">
    <property type="entry name" value="C-type_lectin-like"/>
</dbReference>
<dbReference type="GeneTree" id="ENSGT01030000234575"/>
<dbReference type="Gene3D" id="3.10.100.10">
    <property type="entry name" value="Mannose-Binding Protein A, subunit A"/>
    <property type="match status" value="1"/>
</dbReference>
<evidence type="ECO:0000313" key="4">
    <source>
        <dbReference type="Proteomes" id="UP000265020"/>
    </source>
</evidence>
<dbReference type="PROSITE" id="PS50041">
    <property type="entry name" value="C_TYPE_LECTIN_2"/>
    <property type="match status" value="1"/>
</dbReference>
<keyword evidence="1" id="KW-1133">Transmembrane helix</keyword>
<accession>A0A3Q2GF86</accession>
<dbReference type="InterPro" id="IPR016186">
    <property type="entry name" value="C-type_lectin-like/link_sf"/>
</dbReference>